<gene>
    <name evidence="3" type="ORF">DMY87_03000</name>
</gene>
<evidence type="ECO:0000313" key="4">
    <source>
        <dbReference type="Proteomes" id="UP000247536"/>
    </source>
</evidence>
<evidence type="ECO:0008006" key="5">
    <source>
        <dbReference type="Google" id="ProtNLM"/>
    </source>
</evidence>
<dbReference type="Proteomes" id="UP000247536">
    <property type="component" value="Unassembled WGS sequence"/>
</dbReference>
<proteinExistence type="predicted"/>
<feature type="chain" id="PRO_5046522857" description="DUF2946 domain-containing protein" evidence="2">
    <location>
        <begin position="29"/>
        <end position="130"/>
    </location>
</feature>
<feature type="region of interest" description="Disordered" evidence="1">
    <location>
        <begin position="52"/>
        <end position="79"/>
    </location>
</feature>
<evidence type="ECO:0000256" key="1">
    <source>
        <dbReference type="SAM" id="MobiDB-lite"/>
    </source>
</evidence>
<keyword evidence="2" id="KW-0732">Signal</keyword>
<comment type="caution">
    <text evidence="3">The sequence shown here is derived from an EMBL/GenBank/DDBJ whole genome shotgun (WGS) entry which is preliminary data.</text>
</comment>
<evidence type="ECO:0000256" key="2">
    <source>
        <dbReference type="SAM" id="SignalP"/>
    </source>
</evidence>
<feature type="compositionally biased region" description="Low complexity" evidence="1">
    <location>
        <begin position="104"/>
        <end position="113"/>
    </location>
</feature>
<sequence length="130" mass="13105">MKSLVRLLLLVAALSYGAMPMTGMPAMAMPVAFETDHAGDEQKPISAAQGMASIDCPHSGGEMAPADPGDGADHASKPMTNSGHCAACLTLPASPLLRDSGKPARAAEAASAAPRLVSTFSAPLTPPPRA</sequence>
<dbReference type="RefSeq" id="WP_110789785.1">
    <property type="nucleotide sequence ID" value="NZ_QJRY01000001.1"/>
</dbReference>
<organism evidence="3 4">
    <name type="scientific">Rhizobium wuzhouense</name>
    <dbReference type="NCBI Taxonomy" id="1986026"/>
    <lineage>
        <taxon>Bacteria</taxon>
        <taxon>Pseudomonadati</taxon>
        <taxon>Pseudomonadota</taxon>
        <taxon>Alphaproteobacteria</taxon>
        <taxon>Hyphomicrobiales</taxon>
        <taxon>Rhizobiaceae</taxon>
        <taxon>Rhizobium/Agrobacterium group</taxon>
        <taxon>Rhizobium</taxon>
    </lineage>
</organism>
<feature type="region of interest" description="Disordered" evidence="1">
    <location>
        <begin position="97"/>
        <end position="130"/>
    </location>
</feature>
<evidence type="ECO:0000313" key="3">
    <source>
        <dbReference type="EMBL" id="PYB77350.1"/>
    </source>
</evidence>
<name>A0ABX5NW04_9HYPH</name>
<dbReference type="EMBL" id="QJRY01000001">
    <property type="protein sequence ID" value="PYB77350.1"/>
    <property type="molecule type" value="Genomic_DNA"/>
</dbReference>
<accession>A0ABX5NW04</accession>
<keyword evidence="4" id="KW-1185">Reference proteome</keyword>
<feature type="signal peptide" evidence="2">
    <location>
        <begin position="1"/>
        <end position="28"/>
    </location>
</feature>
<reference evidence="3 4" key="1">
    <citation type="submission" date="2018-06" db="EMBL/GenBank/DDBJ databases">
        <title>Rhizobium wuzhouense sp. nov., isolated from roots of Oryza officinalis.</title>
        <authorList>
            <person name="Yuan T."/>
        </authorList>
    </citation>
    <scope>NUCLEOTIDE SEQUENCE [LARGE SCALE GENOMIC DNA]</scope>
    <source>
        <strain evidence="3 4">W44</strain>
    </source>
</reference>
<protein>
    <recommendedName>
        <fullName evidence="5">DUF2946 domain-containing protein</fullName>
    </recommendedName>
</protein>